<evidence type="ECO:0008006" key="3">
    <source>
        <dbReference type="Google" id="ProtNLM"/>
    </source>
</evidence>
<accession>A0A225VR17</accession>
<reference evidence="2" key="1">
    <citation type="submission" date="2017-03" db="EMBL/GenBank/DDBJ databases">
        <title>Phytopthora megakarya and P. palmivora, two closely related causual agents of cacao black pod achieved similar genome size and gene model numbers by different mechanisms.</title>
        <authorList>
            <person name="Ali S."/>
            <person name="Shao J."/>
            <person name="Larry D.J."/>
            <person name="Kronmiller B."/>
            <person name="Shen D."/>
            <person name="Strem M.D."/>
            <person name="Melnick R.L."/>
            <person name="Guiltinan M.J."/>
            <person name="Tyler B.M."/>
            <person name="Meinhardt L.W."/>
            <person name="Bailey B.A."/>
        </authorList>
    </citation>
    <scope>NUCLEOTIDE SEQUENCE [LARGE SCALE GENOMIC DNA]</scope>
    <source>
        <strain evidence="2">zdho120</strain>
    </source>
</reference>
<comment type="caution">
    <text evidence="1">The sequence shown here is derived from an EMBL/GenBank/DDBJ whole genome shotgun (WGS) entry which is preliminary data.</text>
</comment>
<dbReference type="Proteomes" id="UP000198211">
    <property type="component" value="Unassembled WGS sequence"/>
</dbReference>
<dbReference type="EMBL" id="NBNE01003527">
    <property type="protein sequence ID" value="OWZ07469.1"/>
    <property type="molecule type" value="Genomic_DNA"/>
</dbReference>
<sequence length="189" mass="21421">MVKGGVEVIRTEYERRLWTFNSHNINTGASKKQKVAVKKKVFANFAVIDGVGDIDVWHERLGHTCQEYIRLMVNRGIATGIMVSRRGRLTAQIATQATPNDFQQINDIAFADLLICGVHNGSRFIAVLVVMDGFSRFVKIYILKSKDERAVTQNMQQYIPWAEQQHGKRVAAVVSRQWNIEDTGLVKNC</sequence>
<keyword evidence="2" id="KW-1185">Reference proteome</keyword>
<name>A0A225VR17_9STRA</name>
<proteinExistence type="predicted"/>
<dbReference type="AlphaFoldDB" id="A0A225VR17"/>
<gene>
    <name evidence="1" type="ORF">PHMEG_00020136</name>
</gene>
<evidence type="ECO:0000313" key="2">
    <source>
        <dbReference type="Proteomes" id="UP000198211"/>
    </source>
</evidence>
<dbReference type="OrthoDB" id="7691805at2759"/>
<organism evidence="1 2">
    <name type="scientific">Phytophthora megakarya</name>
    <dbReference type="NCBI Taxonomy" id="4795"/>
    <lineage>
        <taxon>Eukaryota</taxon>
        <taxon>Sar</taxon>
        <taxon>Stramenopiles</taxon>
        <taxon>Oomycota</taxon>
        <taxon>Peronosporomycetes</taxon>
        <taxon>Peronosporales</taxon>
        <taxon>Peronosporaceae</taxon>
        <taxon>Phytophthora</taxon>
    </lineage>
</organism>
<protein>
    <recommendedName>
        <fullName evidence="3">Integrase catalytic domain-containing protein</fullName>
    </recommendedName>
</protein>
<evidence type="ECO:0000313" key="1">
    <source>
        <dbReference type="EMBL" id="OWZ07469.1"/>
    </source>
</evidence>